<dbReference type="GO" id="GO:0003677">
    <property type="term" value="F:DNA binding"/>
    <property type="evidence" value="ECO:0007669"/>
    <property type="project" value="UniProtKB-UniRule"/>
</dbReference>
<dbReference type="InterPro" id="IPR009057">
    <property type="entry name" value="Homeodomain-like_sf"/>
</dbReference>
<proteinExistence type="predicted"/>
<dbReference type="EMBL" id="JAGFBR010000013">
    <property type="protein sequence ID" value="KAH0457228.1"/>
    <property type="molecule type" value="Genomic_DNA"/>
</dbReference>
<evidence type="ECO:0000259" key="6">
    <source>
        <dbReference type="PROSITE" id="PS50071"/>
    </source>
</evidence>
<evidence type="ECO:0000256" key="2">
    <source>
        <dbReference type="ARBA" id="ARBA00023125"/>
    </source>
</evidence>
<dbReference type="SUPFAM" id="SSF49785">
    <property type="entry name" value="Galactose-binding domain-like"/>
    <property type="match status" value="1"/>
</dbReference>
<gene>
    <name evidence="7" type="ORF">IEQ34_015135</name>
</gene>
<keyword evidence="8" id="KW-1185">Reference proteome</keyword>
<dbReference type="SMART" id="SM00389">
    <property type="entry name" value="HOX"/>
    <property type="match status" value="1"/>
</dbReference>
<keyword evidence="3 5" id="KW-0371">Homeobox</keyword>
<evidence type="ECO:0000256" key="1">
    <source>
        <dbReference type="ARBA" id="ARBA00004123"/>
    </source>
</evidence>
<dbReference type="InterPro" id="IPR001356">
    <property type="entry name" value="HD"/>
</dbReference>
<dbReference type="InterPro" id="IPR008422">
    <property type="entry name" value="KN_HD"/>
</dbReference>
<dbReference type="SUPFAM" id="SSF46689">
    <property type="entry name" value="Homeodomain-like"/>
    <property type="match status" value="1"/>
</dbReference>
<dbReference type="GO" id="GO:0005634">
    <property type="term" value="C:nucleus"/>
    <property type="evidence" value="ECO:0007669"/>
    <property type="project" value="UniProtKB-SubCell"/>
</dbReference>
<dbReference type="AlphaFoldDB" id="A0AAV7GNF0"/>
<dbReference type="PANTHER" id="PTHR11850">
    <property type="entry name" value="HOMEOBOX PROTEIN TRANSCRIPTION FACTORS"/>
    <property type="match status" value="1"/>
</dbReference>
<dbReference type="Proteomes" id="UP000775213">
    <property type="component" value="Unassembled WGS sequence"/>
</dbReference>
<sequence>MAFGVDSLEVSRFMVDALLATIGEVEGLDEMDGTGFEESAPNVMLTSRAAAMASVSIPRTWLFKNFLHQYLNDVDKHILARQTGLSRSQVYNWFINAKVRLWKPMIEEMFFSAHYSGYDLIFTVGVSDFMKDWFFAENSYSSTNWQIKFKVDYFNQNESYMLQITIASATLYEILVQFNDSKAEPPHLDWGKPLHVVILKSTFKVFDPGICLGCPPLPPSQ</sequence>
<dbReference type="PROSITE" id="PS50071">
    <property type="entry name" value="HOMEOBOX_2"/>
    <property type="match status" value="1"/>
</dbReference>
<evidence type="ECO:0000256" key="4">
    <source>
        <dbReference type="ARBA" id="ARBA00023242"/>
    </source>
</evidence>
<evidence type="ECO:0000256" key="5">
    <source>
        <dbReference type="PROSITE-ProRule" id="PRU00108"/>
    </source>
</evidence>
<dbReference type="InterPro" id="IPR050224">
    <property type="entry name" value="TALE_homeobox"/>
</dbReference>
<protein>
    <recommendedName>
        <fullName evidence="6">Homeobox domain-containing protein</fullName>
    </recommendedName>
</protein>
<comment type="caution">
    <text evidence="7">The sequence shown here is derived from an EMBL/GenBank/DDBJ whole genome shotgun (WGS) entry which is preliminary data.</text>
</comment>
<dbReference type="Gene3D" id="1.10.10.60">
    <property type="entry name" value="Homeodomain-like"/>
    <property type="match status" value="1"/>
</dbReference>
<dbReference type="InterPro" id="IPR029411">
    <property type="entry name" value="RG-lyase_III"/>
</dbReference>
<feature type="domain" description="Homeobox" evidence="6">
    <location>
        <begin position="63"/>
        <end position="104"/>
    </location>
</feature>
<evidence type="ECO:0000313" key="8">
    <source>
        <dbReference type="Proteomes" id="UP000775213"/>
    </source>
</evidence>
<dbReference type="GO" id="GO:0006355">
    <property type="term" value="P:regulation of DNA-templated transcription"/>
    <property type="evidence" value="ECO:0007669"/>
    <property type="project" value="InterPro"/>
</dbReference>
<evidence type="ECO:0000313" key="7">
    <source>
        <dbReference type="EMBL" id="KAH0457228.1"/>
    </source>
</evidence>
<dbReference type="Pfam" id="PF14683">
    <property type="entry name" value="CBM-like"/>
    <property type="match status" value="1"/>
</dbReference>
<reference evidence="7 8" key="1">
    <citation type="journal article" date="2021" name="Hortic Res">
        <title>Chromosome-scale assembly of the Dendrobium chrysotoxum genome enhances the understanding of orchid evolution.</title>
        <authorList>
            <person name="Zhang Y."/>
            <person name="Zhang G.Q."/>
            <person name="Zhang D."/>
            <person name="Liu X.D."/>
            <person name="Xu X.Y."/>
            <person name="Sun W.H."/>
            <person name="Yu X."/>
            <person name="Zhu X."/>
            <person name="Wang Z.W."/>
            <person name="Zhao X."/>
            <person name="Zhong W.Y."/>
            <person name="Chen H."/>
            <person name="Yin W.L."/>
            <person name="Huang T."/>
            <person name="Niu S.C."/>
            <person name="Liu Z.J."/>
        </authorList>
    </citation>
    <scope>NUCLEOTIDE SEQUENCE [LARGE SCALE GENOMIC DNA]</scope>
    <source>
        <strain evidence="7">Lindl</strain>
    </source>
</reference>
<accession>A0AAV7GNF0</accession>
<dbReference type="Pfam" id="PF05920">
    <property type="entry name" value="Homeobox_KN"/>
    <property type="match status" value="1"/>
</dbReference>
<dbReference type="CDD" id="cd00086">
    <property type="entry name" value="homeodomain"/>
    <property type="match status" value="1"/>
</dbReference>
<keyword evidence="2 5" id="KW-0238">DNA-binding</keyword>
<dbReference type="InterPro" id="IPR008979">
    <property type="entry name" value="Galactose-bd-like_sf"/>
</dbReference>
<feature type="DNA-binding region" description="Homeobox" evidence="5">
    <location>
        <begin position="65"/>
        <end position="105"/>
    </location>
</feature>
<comment type="subcellular location">
    <subcellularLocation>
        <location evidence="1 5">Nucleus</location>
    </subcellularLocation>
</comment>
<organism evidence="7 8">
    <name type="scientific">Dendrobium chrysotoxum</name>
    <name type="common">Orchid</name>
    <dbReference type="NCBI Taxonomy" id="161865"/>
    <lineage>
        <taxon>Eukaryota</taxon>
        <taxon>Viridiplantae</taxon>
        <taxon>Streptophyta</taxon>
        <taxon>Embryophyta</taxon>
        <taxon>Tracheophyta</taxon>
        <taxon>Spermatophyta</taxon>
        <taxon>Magnoliopsida</taxon>
        <taxon>Liliopsida</taxon>
        <taxon>Asparagales</taxon>
        <taxon>Orchidaceae</taxon>
        <taxon>Epidendroideae</taxon>
        <taxon>Malaxideae</taxon>
        <taxon>Dendrobiinae</taxon>
        <taxon>Dendrobium</taxon>
    </lineage>
</organism>
<name>A0AAV7GNF0_DENCH</name>
<evidence type="ECO:0000256" key="3">
    <source>
        <dbReference type="ARBA" id="ARBA00023155"/>
    </source>
</evidence>
<keyword evidence="4 5" id="KW-0539">Nucleus</keyword>